<evidence type="ECO:0000256" key="8">
    <source>
        <dbReference type="PIRSR" id="PIRSR602401-1"/>
    </source>
</evidence>
<keyword evidence="6 8" id="KW-0408">Iron</keyword>
<dbReference type="InterPro" id="IPR050479">
    <property type="entry name" value="CYP11_CYP27_families"/>
</dbReference>
<dbReference type="InterPro" id="IPR002401">
    <property type="entry name" value="Cyt_P450_E_grp-I"/>
</dbReference>
<keyword evidence="5 9" id="KW-0560">Oxidoreductase</keyword>
<dbReference type="Pfam" id="PF00067">
    <property type="entry name" value="p450"/>
    <property type="match status" value="1"/>
</dbReference>
<organism evidence="10">
    <name type="scientific">Arcella intermedia</name>
    <dbReference type="NCBI Taxonomy" id="1963864"/>
    <lineage>
        <taxon>Eukaryota</taxon>
        <taxon>Amoebozoa</taxon>
        <taxon>Tubulinea</taxon>
        <taxon>Elardia</taxon>
        <taxon>Arcellinida</taxon>
        <taxon>Sphaerothecina</taxon>
        <taxon>Arcellidae</taxon>
        <taxon>Arcella</taxon>
    </lineage>
</organism>
<dbReference type="EMBL" id="GIBP01002537">
    <property type="protein sequence ID" value="NDV31506.1"/>
    <property type="molecule type" value="Transcribed_RNA"/>
</dbReference>
<evidence type="ECO:0000256" key="1">
    <source>
        <dbReference type="ARBA" id="ARBA00001971"/>
    </source>
</evidence>
<keyword evidence="4 8" id="KW-0479">Metal-binding</keyword>
<dbReference type="PROSITE" id="PS00086">
    <property type="entry name" value="CYTOCHROME_P450"/>
    <property type="match status" value="1"/>
</dbReference>
<protein>
    <recommendedName>
        <fullName evidence="11">Cytochrome P450</fullName>
    </recommendedName>
</protein>
<name>A0A6B2L3I0_9EUKA</name>
<evidence type="ECO:0000256" key="6">
    <source>
        <dbReference type="ARBA" id="ARBA00023004"/>
    </source>
</evidence>
<dbReference type="InterPro" id="IPR017972">
    <property type="entry name" value="Cyt_P450_CS"/>
</dbReference>
<evidence type="ECO:0008006" key="11">
    <source>
        <dbReference type="Google" id="ProtNLM"/>
    </source>
</evidence>
<keyword evidence="3 8" id="KW-0349">Heme</keyword>
<dbReference type="GO" id="GO:0004497">
    <property type="term" value="F:monooxygenase activity"/>
    <property type="evidence" value="ECO:0007669"/>
    <property type="project" value="UniProtKB-KW"/>
</dbReference>
<accession>A0A6B2L3I0</accession>
<dbReference type="GO" id="GO:0005506">
    <property type="term" value="F:iron ion binding"/>
    <property type="evidence" value="ECO:0007669"/>
    <property type="project" value="InterPro"/>
</dbReference>
<sequence length="444" mass="50104">MGGQNRIFEAYCTWQERFGNTWRIDFSNNGMNFVTVCHPDDIRQVFAAEGKYPYGPAVLFGKMMNEGNKAIGAPPFIAGLEGEEWKKARGKLQKDIFVPSVAQSYLPLLSEPVAKLADMFPSLPLSDNFVIASLEMFHNVLSGRDLGITDGPLEQNPLYKFVTEGKKWSQKVVEFILARDEDKPLALEQFKAIWNIAAPISHAGVQQTLKEISIWKDKPVKPYAVRLAERDEESFKEVYSGGTVMDLLLAAFDTTASLLELIIFNLASNPEAQERLYQEVNAVTKGGPLLEQHLKSVPYLKACLKEVYRLNPATPTIGRVLESEIVVSGGYKIPPKVLVMVSGVPWCRNEKYFPDANSYKPERWQSNQSNEISNQAYLLHQFGFGPRMCIGARIAETETMAFTSAMVQRYKWNIDPEHLRDVYLDTTTSTKVLPKPPINWIKRV</sequence>
<evidence type="ECO:0000256" key="5">
    <source>
        <dbReference type="ARBA" id="ARBA00023002"/>
    </source>
</evidence>
<dbReference type="GO" id="GO:0016705">
    <property type="term" value="F:oxidoreductase activity, acting on paired donors, with incorporation or reduction of molecular oxygen"/>
    <property type="evidence" value="ECO:0007669"/>
    <property type="project" value="InterPro"/>
</dbReference>
<dbReference type="PANTHER" id="PTHR24279">
    <property type="entry name" value="CYTOCHROME P450"/>
    <property type="match status" value="1"/>
</dbReference>
<evidence type="ECO:0000313" key="10">
    <source>
        <dbReference type="EMBL" id="NDV31506.1"/>
    </source>
</evidence>
<dbReference type="AlphaFoldDB" id="A0A6B2L3I0"/>
<dbReference type="SUPFAM" id="SSF48264">
    <property type="entry name" value="Cytochrome P450"/>
    <property type="match status" value="1"/>
</dbReference>
<evidence type="ECO:0000256" key="3">
    <source>
        <dbReference type="ARBA" id="ARBA00022617"/>
    </source>
</evidence>
<feature type="binding site" description="axial binding residue" evidence="8">
    <location>
        <position position="389"/>
    </location>
    <ligand>
        <name>heme</name>
        <dbReference type="ChEBI" id="CHEBI:30413"/>
    </ligand>
    <ligandPart>
        <name>Fe</name>
        <dbReference type="ChEBI" id="CHEBI:18248"/>
    </ligandPart>
</feature>
<evidence type="ECO:0000256" key="2">
    <source>
        <dbReference type="ARBA" id="ARBA00010617"/>
    </source>
</evidence>
<reference evidence="10" key="1">
    <citation type="journal article" date="2020" name="J. Eukaryot. Microbiol.">
        <title>De novo Sequencing, Assembly and Annotation of the Transcriptome for the Free-Living Testate Amoeba Arcella intermedia.</title>
        <authorList>
            <person name="Ribeiro G.M."/>
            <person name="Porfirio-Sousa A.L."/>
            <person name="Maurer-Alcala X.X."/>
            <person name="Katz L.A."/>
            <person name="Lahr D.J.G."/>
        </authorList>
    </citation>
    <scope>NUCLEOTIDE SEQUENCE</scope>
</reference>
<dbReference type="GO" id="GO:0020037">
    <property type="term" value="F:heme binding"/>
    <property type="evidence" value="ECO:0007669"/>
    <property type="project" value="InterPro"/>
</dbReference>
<evidence type="ECO:0000256" key="9">
    <source>
        <dbReference type="RuleBase" id="RU000461"/>
    </source>
</evidence>
<dbReference type="Gene3D" id="1.10.630.10">
    <property type="entry name" value="Cytochrome P450"/>
    <property type="match status" value="1"/>
</dbReference>
<dbReference type="InterPro" id="IPR036396">
    <property type="entry name" value="Cyt_P450_sf"/>
</dbReference>
<evidence type="ECO:0000256" key="4">
    <source>
        <dbReference type="ARBA" id="ARBA00022723"/>
    </source>
</evidence>
<comment type="similarity">
    <text evidence="2 9">Belongs to the cytochrome P450 family.</text>
</comment>
<dbReference type="PANTHER" id="PTHR24279:SF120">
    <property type="entry name" value="CYTOCHROME P450"/>
    <property type="match status" value="1"/>
</dbReference>
<proteinExistence type="inferred from homology"/>
<evidence type="ECO:0000256" key="7">
    <source>
        <dbReference type="ARBA" id="ARBA00023033"/>
    </source>
</evidence>
<comment type="cofactor">
    <cofactor evidence="1 8">
        <name>heme</name>
        <dbReference type="ChEBI" id="CHEBI:30413"/>
    </cofactor>
</comment>
<keyword evidence="7 9" id="KW-0503">Monooxygenase</keyword>
<dbReference type="InterPro" id="IPR001128">
    <property type="entry name" value="Cyt_P450"/>
</dbReference>
<dbReference type="PRINTS" id="PR00385">
    <property type="entry name" value="P450"/>
</dbReference>
<dbReference type="PRINTS" id="PR00463">
    <property type="entry name" value="EP450I"/>
</dbReference>